<dbReference type="Proteomes" id="UP000290975">
    <property type="component" value="Unassembled WGS sequence"/>
</dbReference>
<keyword evidence="2" id="KW-1185">Reference proteome</keyword>
<gene>
    <name evidence="1" type="ORF">MBESOW_P0072</name>
</gene>
<name>A0A401IWU0_SPHXE</name>
<dbReference type="EMBL" id="BBQY01000001">
    <property type="protein sequence ID" value="GBH28819.1"/>
    <property type="molecule type" value="Genomic_DNA"/>
</dbReference>
<accession>A0A401IWU0</accession>
<sequence>MSVPNFGSKCDGRFEKLRIEYEPEGEDLALVSNCESLTMTVGEKRLRFLSSAFADVEIGQGDFGIRPSNDRKIDPWMFWWMPRSIR</sequence>
<protein>
    <submittedName>
        <fullName evidence="1">Uncharacterized protein</fullName>
    </submittedName>
</protein>
<organism evidence="1 2">
    <name type="scientific">Sphingobium xenophagum</name>
    <dbReference type="NCBI Taxonomy" id="121428"/>
    <lineage>
        <taxon>Bacteria</taxon>
        <taxon>Pseudomonadati</taxon>
        <taxon>Pseudomonadota</taxon>
        <taxon>Alphaproteobacteria</taxon>
        <taxon>Sphingomonadales</taxon>
        <taxon>Sphingomonadaceae</taxon>
        <taxon>Sphingobium</taxon>
    </lineage>
</organism>
<evidence type="ECO:0000313" key="2">
    <source>
        <dbReference type="Proteomes" id="UP000290975"/>
    </source>
</evidence>
<comment type="caution">
    <text evidence="1">The sequence shown here is derived from an EMBL/GenBank/DDBJ whole genome shotgun (WGS) entry which is preliminary data.</text>
</comment>
<evidence type="ECO:0000313" key="1">
    <source>
        <dbReference type="EMBL" id="GBH28819.1"/>
    </source>
</evidence>
<proteinExistence type="predicted"/>
<dbReference type="AlphaFoldDB" id="A0A401IWU0"/>
<reference evidence="1 2" key="1">
    <citation type="submission" date="2014-12" db="EMBL/GenBank/DDBJ databases">
        <title>Whole genome sequencing of Sphingobium xenophagum OW59.</title>
        <authorList>
            <person name="Ohta Y."/>
            <person name="Nishi S."/>
            <person name="Hatada Y."/>
        </authorList>
    </citation>
    <scope>NUCLEOTIDE SEQUENCE [LARGE SCALE GENOMIC DNA]</scope>
    <source>
        <strain evidence="1 2">OW59</strain>
    </source>
</reference>